<dbReference type="EMBL" id="BGZK01000434">
    <property type="protein sequence ID" value="GBP43353.1"/>
    <property type="molecule type" value="Genomic_DNA"/>
</dbReference>
<dbReference type="Proteomes" id="UP000299102">
    <property type="component" value="Unassembled WGS sequence"/>
</dbReference>
<sequence length="87" mass="10120">MLLARRLLQLRLPRPARYVNDVGACLLYGRFVSRYFSIGATSVEHRMVHGSVIITIRQYCKVKLDTRRSVVEADRAQLLWGQIQYPE</sequence>
<comment type="caution">
    <text evidence="1">The sequence shown here is derived from an EMBL/GenBank/DDBJ whole genome shotgun (WGS) entry which is preliminary data.</text>
</comment>
<accession>A0A4C1VX36</accession>
<protein>
    <submittedName>
        <fullName evidence="1">Uncharacterized protein</fullName>
    </submittedName>
</protein>
<keyword evidence="2" id="KW-1185">Reference proteome</keyword>
<dbReference type="AlphaFoldDB" id="A0A4C1VX36"/>
<gene>
    <name evidence="1" type="ORF">EVAR_34269_1</name>
</gene>
<name>A0A4C1VX36_EUMVA</name>
<evidence type="ECO:0000313" key="1">
    <source>
        <dbReference type="EMBL" id="GBP43353.1"/>
    </source>
</evidence>
<organism evidence="1 2">
    <name type="scientific">Eumeta variegata</name>
    <name type="common">Bagworm moth</name>
    <name type="synonym">Eumeta japonica</name>
    <dbReference type="NCBI Taxonomy" id="151549"/>
    <lineage>
        <taxon>Eukaryota</taxon>
        <taxon>Metazoa</taxon>
        <taxon>Ecdysozoa</taxon>
        <taxon>Arthropoda</taxon>
        <taxon>Hexapoda</taxon>
        <taxon>Insecta</taxon>
        <taxon>Pterygota</taxon>
        <taxon>Neoptera</taxon>
        <taxon>Endopterygota</taxon>
        <taxon>Lepidoptera</taxon>
        <taxon>Glossata</taxon>
        <taxon>Ditrysia</taxon>
        <taxon>Tineoidea</taxon>
        <taxon>Psychidae</taxon>
        <taxon>Oiketicinae</taxon>
        <taxon>Eumeta</taxon>
    </lineage>
</organism>
<reference evidence="1 2" key="1">
    <citation type="journal article" date="2019" name="Commun. Biol.">
        <title>The bagworm genome reveals a unique fibroin gene that provides high tensile strength.</title>
        <authorList>
            <person name="Kono N."/>
            <person name="Nakamura H."/>
            <person name="Ohtoshi R."/>
            <person name="Tomita M."/>
            <person name="Numata K."/>
            <person name="Arakawa K."/>
        </authorList>
    </citation>
    <scope>NUCLEOTIDE SEQUENCE [LARGE SCALE GENOMIC DNA]</scope>
</reference>
<proteinExistence type="predicted"/>
<evidence type="ECO:0000313" key="2">
    <source>
        <dbReference type="Proteomes" id="UP000299102"/>
    </source>
</evidence>